<dbReference type="PANTHER" id="PTHR34389">
    <property type="entry name" value="L-RHAMNOSE MUTAROTASE"/>
    <property type="match status" value="1"/>
</dbReference>
<dbReference type="Gene3D" id="3.30.70.100">
    <property type="match status" value="1"/>
</dbReference>
<keyword evidence="2" id="KW-1185">Reference proteome</keyword>
<dbReference type="Pfam" id="PF05336">
    <property type="entry name" value="rhaM"/>
    <property type="match status" value="1"/>
</dbReference>
<dbReference type="AlphaFoldDB" id="A0A4V2F4Z7"/>
<gene>
    <name evidence="1" type="ORF">EV189_0291</name>
</gene>
<dbReference type="SUPFAM" id="SSF54909">
    <property type="entry name" value="Dimeric alpha+beta barrel"/>
    <property type="match status" value="1"/>
</dbReference>
<dbReference type="GO" id="GO:0019301">
    <property type="term" value="P:rhamnose catabolic process"/>
    <property type="evidence" value="ECO:0007669"/>
    <property type="project" value="TreeGrafter"/>
</dbReference>
<dbReference type="InterPro" id="IPR011008">
    <property type="entry name" value="Dimeric_a/b-barrel"/>
</dbReference>
<proteinExistence type="predicted"/>
<comment type="caution">
    <text evidence="1">The sequence shown here is derived from an EMBL/GenBank/DDBJ whole genome shotgun (WGS) entry which is preliminary data.</text>
</comment>
<dbReference type="RefSeq" id="WP_130491172.1">
    <property type="nucleotide sequence ID" value="NZ_SGXD01000001.1"/>
</dbReference>
<evidence type="ECO:0000313" key="2">
    <source>
        <dbReference type="Proteomes" id="UP000293638"/>
    </source>
</evidence>
<name>A0A4V2F4Z7_9ACTN</name>
<dbReference type="OrthoDB" id="9799608at2"/>
<protein>
    <submittedName>
        <fullName evidence="1">L-rhamnose mutarotase</fullName>
    </submittedName>
</protein>
<dbReference type="Proteomes" id="UP000293638">
    <property type="component" value="Unassembled WGS sequence"/>
</dbReference>
<organism evidence="1 2">
    <name type="scientific">Motilibacter rhizosphaerae</name>
    <dbReference type="NCBI Taxonomy" id="598652"/>
    <lineage>
        <taxon>Bacteria</taxon>
        <taxon>Bacillati</taxon>
        <taxon>Actinomycetota</taxon>
        <taxon>Actinomycetes</taxon>
        <taxon>Motilibacterales</taxon>
        <taxon>Motilibacteraceae</taxon>
        <taxon>Motilibacter</taxon>
    </lineage>
</organism>
<sequence length="122" mass="13816">MRRVCFTLQVRPDRLEEYKERHAAVWPDMLEALAATGWQDYSLFLRADGLLVGYLEAEDFAAAQDSLARTEASRRWEESMAEFFVAQSAASKEPLEEVFHLEEQLARVRAGRPATARPGAGE</sequence>
<reference evidence="1 2" key="1">
    <citation type="submission" date="2019-02" db="EMBL/GenBank/DDBJ databases">
        <title>Genomic Encyclopedia of Type Strains, Phase IV (KMG-IV): sequencing the most valuable type-strain genomes for metagenomic binning, comparative biology and taxonomic classification.</title>
        <authorList>
            <person name="Goeker M."/>
        </authorList>
    </citation>
    <scope>NUCLEOTIDE SEQUENCE [LARGE SCALE GENOMIC DNA]</scope>
    <source>
        <strain evidence="1 2">DSM 45622</strain>
    </source>
</reference>
<accession>A0A4V2F4Z7</accession>
<dbReference type="EMBL" id="SGXD01000001">
    <property type="protein sequence ID" value="RZS91059.1"/>
    <property type="molecule type" value="Genomic_DNA"/>
</dbReference>
<dbReference type="PANTHER" id="PTHR34389:SF2">
    <property type="entry name" value="L-RHAMNOSE MUTAROTASE"/>
    <property type="match status" value="1"/>
</dbReference>
<dbReference type="GO" id="GO:0016857">
    <property type="term" value="F:racemase and epimerase activity, acting on carbohydrates and derivatives"/>
    <property type="evidence" value="ECO:0007669"/>
    <property type="project" value="InterPro"/>
</dbReference>
<dbReference type="InterPro" id="IPR008000">
    <property type="entry name" value="Rham/fucose_mutarotase"/>
</dbReference>
<evidence type="ECO:0000313" key="1">
    <source>
        <dbReference type="EMBL" id="RZS91059.1"/>
    </source>
</evidence>